<protein>
    <submittedName>
        <fullName evidence="4">Helicase</fullName>
    </submittedName>
</protein>
<proteinExistence type="predicted"/>
<feature type="domain" description="DNA helicase Pif1-like DEAD-box helicase" evidence="2">
    <location>
        <begin position="15"/>
        <end position="75"/>
    </location>
</feature>
<organism evidence="4 5">
    <name type="scientific">Algoriphagus machipongonensis</name>
    <dbReference type="NCBI Taxonomy" id="388413"/>
    <lineage>
        <taxon>Bacteria</taxon>
        <taxon>Pseudomonadati</taxon>
        <taxon>Bacteroidota</taxon>
        <taxon>Cytophagia</taxon>
        <taxon>Cytophagales</taxon>
        <taxon>Cyclobacteriaceae</taxon>
        <taxon>Algoriphagus</taxon>
    </lineage>
</organism>
<dbReference type="RefSeq" id="WP_008201980.1">
    <property type="nucleotide sequence ID" value="NZ_CM001023.1"/>
</dbReference>
<feature type="domain" description="DNA helicase Pif1-like DEAD-box helicase" evidence="2">
    <location>
        <begin position="109"/>
        <end position="215"/>
    </location>
</feature>
<dbReference type="InterPro" id="IPR027417">
    <property type="entry name" value="P-loop_NTPase"/>
</dbReference>
<accession>A3I0X6</accession>
<dbReference type="Gene3D" id="3.40.50.300">
    <property type="entry name" value="P-loop containing nucleotide triphosphate hydrolases"/>
    <property type="match status" value="2"/>
</dbReference>
<dbReference type="InterPro" id="IPR029491">
    <property type="entry name" value="Helicase_HTH"/>
</dbReference>
<dbReference type="InterPro" id="IPR051055">
    <property type="entry name" value="PIF1_helicase"/>
</dbReference>
<keyword evidence="4" id="KW-0378">Hydrolase</keyword>
<sequence>MDQQATDKLDYAARFVNNTGAPIFLTGKAGTGKTTFLRDLAKRTHKRHLILAPTGIAALHAKGVTIHSQFLLPMGSFLPVSEPEGNYTDQYGFFTQHTLGRRHPLNQIRKSVLKAVELLVIDEVSMLRADILDAIDYRMKSVKRNFKEPFGGVQLLMIGDLYQLPPIVKDHEWQILNRFYASMHFFEAKALHNSGMVYLELDKIFRQQDDVFIDVLNHFRENKVTQNDVQILNSHYKSAEEIKKLEEEYITITTHNYKADQINQKEMDSLSESSFYYEADVEDDFPENLYPLPKKLELKKGAQIMFVKNDSSGNGSYFNGKIAKIIHLSKEEVLVEMKDTEEEFTLRKEVWENKKYVVNPDTKELEEDVVGTFAQFPVKLAWAVTVHKSQGLTFDRAIVDVGQAFAPGQVYVALSRLRSLDGLILRSRIQSHLVYSDHQVVNFTQSAGNQSSLQELLSHHQRQYVGSLINRTFDLLPILKELESFQKEQSSSLEFEDTEMQIAIPEVYQKLSSEVGNTGKFRRQLLYLLQENEMEQLQERITKGEEYYSEILTESLKRILSQAGLVEQFSRTKKYLEGLEAVEESLLRKYLDICKLGKIIEAISTGQVPSKMQDLEEDLMAMRRKFIQQAKENAKEKLKGIKSKTGRKKSGTLKPKRQKGDSFEVTYMLYKEGKTIDEMASARSLAKSTIKSHLAHGIETGRIQLEDCLTKEVIAEINDQLEKHSSMSSLREHFDGKYDYGTIKMVIAGNKIN</sequence>
<evidence type="ECO:0000313" key="5">
    <source>
        <dbReference type="Proteomes" id="UP000003919"/>
    </source>
</evidence>
<name>A3I0X6_9BACT</name>
<dbReference type="eggNOG" id="COG0507">
    <property type="taxonomic scope" value="Bacteria"/>
</dbReference>
<dbReference type="GO" id="GO:0003678">
    <property type="term" value="F:DNA helicase activity"/>
    <property type="evidence" value="ECO:0007669"/>
    <property type="project" value="InterPro"/>
</dbReference>
<dbReference type="Pfam" id="PF05970">
    <property type="entry name" value="PIF1"/>
    <property type="match status" value="2"/>
</dbReference>
<dbReference type="PANTHER" id="PTHR47642">
    <property type="entry name" value="ATP-DEPENDENT DNA HELICASE"/>
    <property type="match status" value="1"/>
</dbReference>
<dbReference type="EMBL" id="CM001023">
    <property type="protein sequence ID" value="EAZ80122.1"/>
    <property type="molecule type" value="Genomic_DNA"/>
</dbReference>
<keyword evidence="5" id="KW-1185">Reference proteome</keyword>
<dbReference type="InterPro" id="IPR010285">
    <property type="entry name" value="DNA_helicase_pif1-like_DEAD"/>
</dbReference>
<dbReference type="CDD" id="cd18809">
    <property type="entry name" value="SF1_C_RecD"/>
    <property type="match status" value="1"/>
</dbReference>
<dbReference type="Proteomes" id="UP000003919">
    <property type="component" value="Chromosome"/>
</dbReference>
<evidence type="ECO:0000259" key="2">
    <source>
        <dbReference type="Pfam" id="PF05970"/>
    </source>
</evidence>
<evidence type="ECO:0000256" key="1">
    <source>
        <dbReference type="SAM" id="MobiDB-lite"/>
    </source>
</evidence>
<dbReference type="AlphaFoldDB" id="A3I0X6"/>
<gene>
    <name evidence="4" type="ORF">ALPR1_15874</name>
</gene>
<feature type="region of interest" description="Disordered" evidence="1">
    <location>
        <begin position="637"/>
        <end position="657"/>
    </location>
</feature>
<feature type="compositionally biased region" description="Basic residues" evidence="1">
    <location>
        <begin position="640"/>
        <end position="657"/>
    </location>
</feature>
<feature type="domain" description="Helicase Helix-turn-helix" evidence="3">
    <location>
        <begin position="663"/>
        <end position="747"/>
    </location>
</feature>
<dbReference type="Pfam" id="PF14493">
    <property type="entry name" value="HTH_40"/>
    <property type="match status" value="1"/>
</dbReference>
<reference evidence="4 5" key="1">
    <citation type="journal article" date="2011" name="J. Bacteriol.">
        <title>Complete genome sequence of Algoriphagus sp. PR1, bacterial prey of a colony-forming choanoflagellate.</title>
        <authorList>
            <person name="Alegado R.A."/>
            <person name="Ferriera S."/>
            <person name="Nusbaum C."/>
            <person name="Young S.K."/>
            <person name="Zeng Q."/>
            <person name="Imamovic A."/>
            <person name="Fairclough S.R."/>
            <person name="King N."/>
        </authorList>
    </citation>
    <scope>NUCLEOTIDE SEQUENCE [LARGE SCALE GENOMIC DNA]</scope>
    <source>
        <strain evidence="4 5">PR1</strain>
    </source>
</reference>
<dbReference type="GO" id="GO:0000723">
    <property type="term" value="P:telomere maintenance"/>
    <property type="evidence" value="ECO:0007669"/>
    <property type="project" value="InterPro"/>
</dbReference>
<dbReference type="STRING" id="388413.ALPR1_15874"/>
<dbReference type="OrthoDB" id="9763659at2"/>
<dbReference type="GO" id="GO:0006281">
    <property type="term" value="P:DNA repair"/>
    <property type="evidence" value="ECO:0007669"/>
    <property type="project" value="InterPro"/>
</dbReference>
<keyword evidence="4" id="KW-0547">Nucleotide-binding</keyword>
<dbReference type="PANTHER" id="PTHR47642:SF5">
    <property type="entry name" value="ATP-DEPENDENT DNA HELICASE"/>
    <property type="match status" value="1"/>
</dbReference>
<keyword evidence="4" id="KW-0067">ATP-binding</keyword>
<dbReference type="EMBL" id="AAXU02000001">
    <property type="protein sequence ID" value="EAZ80122.1"/>
    <property type="molecule type" value="Genomic_DNA"/>
</dbReference>
<dbReference type="HOGENOM" id="CLU_001613_6_0_10"/>
<evidence type="ECO:0000259" key="3">
    <source>
        <dbReference type="Pfam" id="PF14493"/>
    </source>
</evidence>
<keyword evidence="4" id="KW-0347">Helicase</keyword>
<dbReference type="FunFam" id="3.40.50.300:FF:001498">
    <property type="entry name" value="ATP-dependent DNA helicase"/>
    <property type="match status" value="1"/>
</dbReference>
<dbReference type="SUPFAM" id="SSF52540">
    <property type="entry name" value="P-loop containing nucleoside triphosphate hydrolases"/>
    <property type="match status" value="2"/>
</dbReference>
<evidence type="ECO:0000313" key="4">
    <source>
        <dbReference type="EMBL" id="EAZ80122.1"/>
    </source>
</evidence>
<comment type="caution">
    <text evidence="4">The sequence shown here is derived from an EMBL/GenBank/DDBJ whole genome shotgun (WGS) entry which is preliminary data.</text>
</comment>